<keyword evidence="1" id="KW-1133">Transmembrane helix</keyword>
<accession>A0A7S3QJV1</accession>
<gene>
    <name evidence="2" type="ORF">DTER00134_LOCUS203</name>
</gene>
<evidence type="ECO:0000313" key="2">
    <source>
        <dbReference type="EMBL" id="CAE0485164.1"/>
    </source>
</evidence>
<proteinExistence type="predicted"/>
<evidence type="ECO:0000256" key="1">
    <source>
        <dbReference type="SAM" id="Phobius"/>
    </source>
</evidence>
<protein>
    <submittedName>
        <fullName evidence="2">Uncharacterized protein</fullName>
    </submittedName>
</protein>
<dbReference type="AlphaFoldDB" id="A0A7S3QJV1"/>
<name>A0A7S3QJV1_DUNTE</name>
<dbReference type="EMBL" id="HBIP01000467">
    <property type="protein sequence ID" value="CAE0485164.1"/>
    <property type="molecule type" value="Transcribed_RNA"/>
</dbReference>
<organism evidence="2">
    <name type="scientific">Dunaliella tertiolecta</name>
    <name type="common">Green alga</name>
    <dbReference type="NCBI Taxonomy" id="3047"/>
    <lineage>
        <taxon>Eukaryota</taxon>
        <taxon>Viridiplantae</taxon>
        <taxon>Chlorophyta</taxon>
        <taxon>core chlorophytes</taxon>
        <taxon>Chlorophyceae</taxon>
        <taxon>CS clade</taxon>
        <taxon>Chlamydomonadales</taxon>
        <taxon>Dunaliellaceae</taxon>
        <taxon>Dunaliella</taxon>
    </lineage>
</organism>
<sequence length="125" mass="14131">MSRSSLDAERVLIQEEIAGAGDKQLAGPRWRRMKSLNRRRDSVEQLALIMRELQSISSSSSSQQLTGLRDAISPAQRTEVIHKARDVLQRKLREEEPYTSLELVGMAALILLVILLPLACWFKFG</sequence>
<feature type="transmembrane region" description="Helical" evidence="1">
    <location>
        <begin position="100"/>
        <end position="124"/>
    </location>
</feature>
<keyword evidence="1" id="KW-0812">Transmembrane</keyword>
<keyword evidence="1" id="KW-0472">Membrane</keyword>
<reference evidence="2" key="1">
    <citation type="submission" date="2021-01" db="EMBL/GenBank/DDBJ databases">
        <authorList>
            <person name="Corre E."/>
            <person name="Pelletier E."/>
            <person name="Niang G."/>
            <person name="Scheremetjew M."/>
            <person name="Finn R."/>
            <person name="Kale V."/>
            <person name="Holt S."/>
            <person name="Cochrane G."/>
            <person name="Meng A."/>
            <person name="Brown T."/>
            <person name="Cohen L."/>
        </authorList>
    </citation>
    <scope>NUCLEOTIDE SEQUENCE</scope>
    <source>
        <strain evidence="2">CCMP1320</strain>
    </source>
</reference>